<evidence type="ECO:0008006" key="5">
    <source>
        <dbReference type="Google" id="ProtNLM"/>
    </source>
</evidence>
<dbReference type="EMBL" id="JBGBPQ010000001">
    <property type="protein sequence ID" value="KAL1529740.1"/>
    <property type="molecule type" value="Genomic_DNA"/>
</dbReference>
<feature type="compositionally biased region" description="Acidic residues" evidence="2">
    <location>
        <begin position="266"/>
        <end position="276"/>
    </location>
</feature>
<evidence type="ECO:0000256" key="2">
    <source>
        <dbReference type="SAM" id="MobiDB-lite"/>
    </source>
</evidence>
<comment type="caution">
    <text evidence="3">The sequence shown here is derived from an EMBL/GenBank/DDBJ whole genome shotgun (WGS) entry which is preliminary data.</text>
</comment>
<sequence>MQSFTVQEGIALLKRGVQAVRYGRQGRPDVTSFKLSDDEQTLAWDKRKSIAQHRGMRSLRLADVTDVELRAGHERPNPRRSSSAVVPPHLILSVKISPKPAAGADDPTAYKRDCLDMGLSDEETFGLLVAAFRALVSHHQRSAAGSQRAGEAPLGAAHTDETAAAEIARLKAEIERLKAAHAAATAAVCDGSGGAAPAEAVAPGDDPVDFAVEEVEEHHCDVKAVEEANEDGKNSEMEPNGPEPDAPIPQTEENVAEEAERAAVDVQEEGGQDENDGSVAHDAQENEEPEDEGTEHQDAMGATVGTLGSEGLTLALRDESKDDVDPATVETQAQLGGEHHDDVNPFGEPESDEHEASKEVPISAESAAESLFASASAGEASGSAEQAACALFGAVHANPFAVDSEDGAVEAADALFQDSALNDTAASNPFGSNEVKTNPFLSGKVDSNPFGAPQEEVPAKLLGDLFDNNRKNSSSNDGKAHSSRLAHTNPFG</sequence>
<feature type="region of interest" description="Disordered" evidence="2">
    <location>
        <begin position="423"/>
        <end position="492"/>
    </location>
</feature>
<feature type="region of interest" description="Disordered" evidence="2">
    <location>
        <begin position="227"/>
        <end position="365"/>
    </location>
</feature>
<gene>
    <name evidence="3" type="ORF">AB1Y20_000676</name>
</gene>
<feature type="compositionally biased region" description="Polar residues" evidence="2">
    <location>
        <begin position="423"/>
        <end position="440"/>
    </location>
</feature>
<evidence type="ECO:0000313" key="3">
    <source>
        <dbReference type="EMBL" id="KAL1529740.1"/>
    </source>
</evidence>
<organism evidence="3 4">
    <name type="scientific">Prymnesium parvum</name>
    <name type="common">Toxic golden alga</name>
    <dbReference type="NCBI Taxonomy" id="97485"/>
    <lineage>
        <taxon>Eukaryota</taxon>
        <taxon>Haptista</taxon>
        <taxon>Haptophyta</taxon>
        <taxon>Prymnesiophyceae</taxon>
        <taxon>Prymnesiales</taxon>
        <taxon>Prymnesiaceae</taxon>
        <taxon>Prymnesium</taxon>
    </lineage>
</organism>
<protein>
    <recommendedName>
        <fullName evidence="5">Non-specific serine/threonine protein kinase</fullName>
    </recommendedName>
</protein>
<proteinExistence type="predicted"/>
<dbReference type="Proteomes" id="UP001515480">
    <property type="component" value="Unassembled WGS sequence"/>
</dbReference>
<dbReference type="InterPro" id="IPR011993">
    <property type="entry name" value="PH-like_dom_sf"/>
</dbReference>
<accession>A0AB34K644</accession>
<feature type="coiled-coil region" evidence="1">
    <location>
        <begin position="160"/>
        <end position="187"/>
    </location>
</feature>
<name>A0AB34K644_PRYPA</name>
<evidence type="ECO:0000313" key="4">
    <source>
        <dbReference type="Proteomes" id="UP001515480"/>
    </source>
</evidence>
<dbReference type="Gene3D" id="2.30.29.30">
    <property type="entry name" value="Pleckstrin-homology domain (PH domain)/Phosphotyrosine-binding domain (PTB)"/>
    <property type="match status" value="1"/>
</dbReference>
<keyword evidence="1" id="KW-0175">Coiled coil</keyword>
<reference evidence="3 4" key="1">
    <citation type="journal article" date="2024" name="Science">
        <title>Giant polyketide synthase enzymes in the biosynthesis of giant marine polyether toxins.</title>
        <authorList>
            <person name="Fallon T.R."/>
            <person name="Shende V.V."/>
            <person name="Wierzbicki I.H."/>
            <person name="Pendleton A.L."/>
            <person name="Watervoot N.F."/>
            <person name="Auber R.P."/>
            <person name="Gonzalez D.J."/>
            <person name="Wisecaver J.H."/>
            <person name="Moore B.S."/>
        </authorList>
    </citation>
    <scope>NUCLEOTIDE SEQUENCE [LARGE SCALE GENOMIC DNA]</scope>
    <source>
        <strain evidence="3 4">12B1</strain>
    </source>
</reference>
<evidence type="ECO:0000256" key="1">
    <source>
        <dbReference type="SAM" id="Coils"/>
    </source>
</evidence>
<dbReference type="AlphaFoldDB" id="A0AB34K644"/>
<feature type="compositionally biased region" description="Basic and acidic residues" evidence="2">
    <location>
        <begin position="227"/>
        <end position="236"/>
    </location>
</feature>
<keyword evidence="4" id="KW-1185">Reference proteome</keyword>